<dbReference type="GO" id="GO:0051536">
    <property type="term" value="F:iron-sulfur cluster binding"/>
    <property type="evidence" value="ECO:0007669"/>
    <property type="project" value="InterPro"/>
</dbReference>
<dbReference type="InParanoid" id="A0A6N7EUL0"/>
<reference evidence="3 4" key="1">
    <citation type="submission" date="2019-10" db="EMBL/GenBank/DDBJ databases">
        <title>Cardiobacteriales fam. a chemoheterotrophic member of the order Cardiobacteriales, and proposal of Cardiobacteriales fam. nov.</title>
        <authorList>
            <person name="Wang C."/>
        </authorList>
    </citation>
    <scope>NUCLEOTIDE SEQUENCE [LARGE SCALE GENOMIC DNA]</scope>
    <source>
        <strain evidence="3 4">ML27</strain>
    </source>
</reference>
<dbReference type="PANTHER" id="PTHR42895">
    <property type="entry name" value="IRON-SULFUR CLUSTER-BINDING PROTEIN-RELATED"/>
    <property type="match status" value="1"/>
</dbReference>
<dbReference type="Pfam" id="PF17651">
    <property type="entry name" value="Raco_middle"/>
    <property type="match status" value="1"/>
</dbReference>
<feature type="region of interest" description="Disordered" evidence="1">
    <location>
        <begin position="652"/>
        <end position="681"/>
    </location>
</feature>
<dbReference type="RefSeq" id="WP_152810457.1">
    <property type="nucleotide sequence ID" value="NZ_WHNW01000007.1"/>
</dbReference>
<dbReference type="AlphaFoldDB" id="A0A6N7EUL0"/>
<dbReference type="InterPro" id="IPR027980">
    <property type="entry name" value="RACo_C"/>
</dbReference>
<dbReference type="PANTHER" id="PTHR42895:SF2">
    <property type="entry name" value="IRON-SULFUR CLUSTER PROTEIN"/>
    <property type="match status" value="1"/>
</dbReference>
<accession>A0A6N7EUL0</accession>
<dbReference type="CDD" id="cd00207">
    <property type="entry name" value="fer2"/>
    <property type="match status" value="1"/>
</dbReference>
<dbReference type="PROSITE" id="PS51085">
    <property type="entry name" value="2FE2S_FER_2"/>
    <property type="match status" value="1"/>
</dbReference>
<evidence type="ECO:0000259" key="2">
    <source>
        <dbReference type="PROSITE" id="PS51085"/>
    </source>
</evidence>
<dbReference type="InterPro" id="IPR052911">
    <property type="entry name" value="Corrinoid_activation_enz"/>
</dbReference>
<evidence type="ECO:0000256" key="1">
    <source>
        <dbReference type="SAM" id="MobiDB-lite"/>
    </source>
</evidence>
<name>A0A6N7EUL0_9GAMM</name>
<dbReference type="Gene3D" id="3.10.20.30">
    <property type="match status" value="1"/>
</dbReference>
<dbReference type="InterPro" id="IPR001041">
    <property type="entry name" value="2Fe-2S_ferredoxin-type"/>
</dbReference>
<organism evidence="3 4">
    <name type="scientific">Ostreibacterium oceani</name>
    <dbReference type="NCBI Taxonomy" id="2654998"/>
    <lineage>
        <taxon>Bacteria</taxon>
        <taxon>Pseudomonadati</taxon>
        <taxon>Pseudomonadota</taxon>
        <taxon>Gammaproteobacteria</taxon>
        <taxon>Cardiobacteriales</taxon>
        <taxon>Ostreibacteriaceae</taxon>
        <taxon>Ostreibacterium</taxon>
    </lineage>
</organism>
<dbReference type="EMBL" id="WHNW01000007">
    <property type="protein sequence ID" value="MPV86464.1"/>
    <property type="molecule type" value="Genomic_DNA"/>
</dbReference>
<keyword evidence="4" id="KW-1185">Reference proteome</keyword>
<dbReference type="InterPro" id="IPR012675">
    <property type="entry name" value="Beta-grasp_dom_sf"/>
</dbReference>
<dbReference type="InterPro" id="IPR041414">
    <property type="entry name" value="Raco-like_middle"/>
</dbReference>
<comment type="caution">
    <text evidence="3">The sequence shown here is derived from an EMBL/GenBank/DDBJ whole genome shotgun (WGS) entry which is preliminary data.</text>
</comment>
<feature type="compositionally biased region" description="Basic residues" evidence="1">
    <location>
        <begin position="672"/>
        <end position="681"/>
    </location>
</feature>
<sequence length="681" mass="73392">MAHKVAFSPSGLKGEIATDTDLLEAARQLGVAIESTCGGNGQCGKCQIQISEGEFSKYGIHSTLDHVSHFTRAEKSHQQTGYLRPNCRLACCTKVRGDLVIDVPSFSQAQQQMVRKTTNVSGLAIVPKIQLYRIDVAEPNMHDQDGDIQLVKKALWFEYGLTDLTVSFAVLQKIHAQLTQSKRHIAVAVRDNEIVAVFDGRIDNDSLYGVAFDVGSTTVAAHLLDLQSGKVLASSGKMNPQIRFGEDVMARVSYVMMNPEGLGAMNQAVTQTVTEIITALIDEAGIERARVLECVFVANPIMHHILLNIDPVPLGQSPFDLATNESLYVPTNALGIDVNDHAMAYILPCIAGHVGADAASALLSVNPVQYAGWTLIVDIGTNAEIILANDSRVYACSSPTGPAFEGAQISCGQRAAVGAIERVDIDKATLAPRFKIIGCDLWSDDPAFAAATADIQITGICGSGIIEVMSALFLAEIINEDGVFDANLAEKTDRVFAQGRTYAYKLYADETRVISVSQNDVRQIQLAKAALYAGIKLLMDKAGITQLDDIFLAGAFGTHIDTKHAMVLGIIPDCQLDRVKSIGNAAGDGAIKALLSTEAREDIETAVRKIYKIETAIEEKFQVYFIDAMALPNKSDAFPALAKIVDLPVANKDRPSASAGDSDSRGGDSGNRRRRRRREPS</sequence>
<dbReference type="InterPro" id="IPR040506">
    <property type="entry name" value="RACo_linker"/>
</dbReference>
<feature type="domain" description="2Fe-2S ferredoxin-type" evidence="2">
    <location>
        <begin position="3"/>
        <end position="107"/>
    </location>
</feature>
<dbReference type="Pfam" id="PF14574">
    <property type="entry name" value="RACo_C_ter"/>
    <property type="match status" value="1"/>
</dbReference>
<dbReference type="Pfam" id="PF00111">
    <property type="entry name" value="Fer2"/>
    <property type="match status" value="1"/>
</dbReference>
<evidence type="ECO:0000313" key="3">
    <source>
        <dbReference type="EMBL" id="MPV86464.1"/>
    </source>
</evidence>
<proteinExistence type="predicted"/>
<dbReference type="InterPro" id="IPR036010">
    <property type="entry name" value="2Fe-2S_ferredoxin-like_sf"/>
</dbReference>
<dbReference type="Gene3D" id="3.10.20.880">
    <property type="match status" value="1"/>
</dbReference>
<gene>
    <name evidence="3" type="ORF">GCU85_06935</name>
</gene>
<dbReference type="InterPro" id="IPR042259">
    <property type="entry name" value="Raco-like_middle_sf"/>
</dbReference>
<dbReference type="Pfam" id="PF17650">
    <property type="entry name" value="RACo_linker"/>
    <property type="match status" value="1"/>
</dbReference>
<evidence type="ECO:0000313" key="4">
    <source>
        <dbReference type="Proteomes" id="UP000471298"/>
    </source>
</evidence>
<dbReference type="Proteomes" id="UP000471298">
    <property type="component" value="Unassembled WGS sequence"/>
</dbReference>
<dbReference type="SUPFAM" id="SSF54292">
    <property type="entry name" value="2Fe-2S ferredoxin-like"/>
    <property type="match status" value="1"/>
</dbReference>
<dbReference type="Gene3D" id="3.30.420.480">
    <property type="entry name" value="Domain of unknown function (DUF4445)"/>
    <property type="match status" value="1"/>
</dbReference>
<protein>
    <submittedName>
        <fullName evidence="3">DUF4445 domain-containing protein</fullName>
    </submittedName>
</protein>